<proteinExistence type="predicted"/>
<evidence type="ECO:0008006" key="3">
    <source>
        <dbReference type="Google" id="ProtNLM"/>
    </source>
</evidence>
<evidence type="ECO:0000313" key="1">
    <source>
        <dbReference type="EMBL" id="OPX50113.1"/>
    </source>
</evidence>
<organism evidence="1 2">
    <name type="scientific">Clostridium thermobutyricum DSM 4928</name>
    <dbReference type="NCBI Taxonomy" id="1121339"/>
    <lineage>
        <taxon>Bacteria</taxon>
        <taxon>Bacillati</taxon>
        <taxon>Bacillota</taxon>
        <taxon>Clostridia</taxon>
        <taxon>Eubacteriales</taxon>
        <taxon>Clostridiaceae</taxon>
        <taxon>Clostridium</taxon>
    </lineage>
</organism>
<evidence type="ECO:0000313" key="2">
    <source>
        <dbReference type="Proteomes" id="UP000191448"/>
    </source>
</evidence>
<dbReference type="RefSeq" id="WP_080021705.1">
    <property type="nucleotide sequence ID" value="NZ_LTAY01000019.1"/>
</dbReference>
<dbReference type="AlphaFoldDB" id="A0A1V4T0B0"/>
<gene>
    <name evidence="1" type="ORF">CLTHE_03250</name>
</gene>
<name>A0A1V4T0B0_9CLOT</name>
<dbReference type="OrthoDB" id="1924644at2"/>
<reference evidence="1 2" key="1">
    <citation type="submission" date="2016-02" db="EMBL/GenBank/DDBJ databases">
        <title>Genome sequence of Clostridium thermobutyricum DSM 4928.</title>
        <authorList>
            <person name="Poehlein A."/>
            <person name="Daniel R."/>
        </authorList>
    </citation>
    <scope>NUCLEOTIDE SEQUENCE [LARGE SCALE GENOMIC DNA]</scope>
    <source>
        <strain evidence="1 2">DSM 4928</strain>
    </source>
</reference>
<sequence length="378" mass="44695">MRKKIRKICLVVVILALGVIYFNSFEDKKGIKVTKFDNLYNEESIKIFYEHIRDKTKINEKITKLEETYSVKEISNKEDNELDKILKTTDILKNIGDCDDIEETKYLNGYDILSSKSANKRKISKRDSAIIQRDLILALGYESRIGIFKKEKPQFEKNPEYYIVEYWSPEFNKWILIDFEKRGYLKKGDKPLGAIELLEEKGKDYHFYGNYKSKDYKRDIKEYLSSYTIAIDNTVERKESNCFITYIKSNKDIDLLAKGEYLPPTIFTENGFLYEKSPWNEYKKDDKNTYIILMKKDFDEDEKNLTKEELDIEKNKFILGAFKNGKVIKKYKLKLDDGEFKDINDSYTEIILKKGLNKIQISENGKEINSTIEINREK</sequence>
<accession>A0A1V4T0B0</accession>
<dbReference type="EMBL" id="LTAY01000019">
    <property type="protein sequence ID" value="OPX50113.1"/>
    <property type="molecule type" value="Genomic_DNA"/>
</dbReference>
<dbReference type="Proteomes" id="UP000191448">
    <property type="component" value="Unassembled WGS sequence"/>
</dbReference>
<protein>
    <recommendedName>
        <fullName evidence="3">Transglutaminase-like superfamily protein</fullName>
    </recommendedName>
</protein>
<comment type="caution">
    <text evidence="1">The sequence shown here is derived from an EMBL/GenBank/DDBJ whole genome shotgun (WGS) entry which is preliminary data.</text>
</comment>